<organism evidence="2 3">
    <name type="scientific">Meganyctiphanes norvegica</name>
    <name type="common">Northern krill</name>
    <name type="synonym">Thysanopoda norvegica</name>
    <dbReference type="NCBI Taxonomy" id="48144"/>
    <lineage>
        <taxon>Eukaryota</taxon>
        <taxon>Metazoa</taxon>
        <taxon>Ecdysozoa</taxon>
        <taxon>Arthropoda</taxon>
        <taxon>Crustacea</taxon>
        <taxon>Multicrustacea</taxon>
        <taxon>Malacostraca</taxon>
        <taxon>Eumalacostraca</taxon>
        <taxon>Eucarida</taxon>
        <taxon>Euphausiacea</taxon>
        <taxon>Euphausiidae</taxon>
        <taxon>Meganyctiphanes</taxon>
    </lineage>
</organism>
<dbReference type="Proteomes" id="UP001497623">
    <property type="component" value="Unassembled WGS sequence"/>
</dbReference>
<dbReference type="EMBL" id="CAXKWB010001986">
    <property type="protein sequence ID" value="CAL4065980.1"/>
    <property type="molecule type" value="Genomic_DNA"/>
</dbReference>
<comment type="caution">
    <text evidence="2">The sequence shown here is derived from an EMBL/GenBank/DDBJ whole genome shotgun (WGS) entry which is preliminary data.</text>
</comment>
<gene>
    <name evidence="2" type="ORF">MNOR_LOCUS5227</name>
</gene>
<keyword evidence="1" id="KW-0812">Transmembrane</keyword>
<keyword evidence="3" id="KW-1185">Reference proteome</keyword>
<reference evidence="2 3" key="1">
    <citation type="submission" date="2024-05" db="EMBL/GenBank/DDBJ databases">
        <authorList>
            <person name="Wallberg A."/>
        </authorList>
    </citation>
    <scope>NUCLEOTIDE SEQUENCE [LARGE SCALE GENOMIC DNA]</scope>
</reference>
<name>A0AAV2PWL9_MEGNR</name>
<keyword evidence="1" id="KW-1133">Transmembrane helix</keyword>
<proteinExistence type="predicted"/>
<keyword evidence="1" id="KW-0472">Membrane</keyword>
<accession>A0AAV2PWL9</accession>
<dbReference type="AlphaFoldDB" id="A0AAV2PWL9"/>
<evidence type="ECO:0000256" key="1">
    <source>
        <dbReference type="SAM" id="Phobius"/>
    </source>
</evidence>
<evidence type="ECO:0000313" key="3">
    <source>
        <dbReference type="Proteomes" id="UP001497623"/>
    </source>
</evidence>
<protein>
    <submittedName>
        <fullName evidence="2">Uncharacterized protein</fullName>
    </submittedName>
</protein>
<feature type="transmembrane region" description="Helical" evidence="1">
    <location>
        <begin position="52"/>
        <end position="72"/>
    </location>
</feature>
<evidence type="ECO:0000313" key="2">
    <source>
        <dbReference type="EMBL" id="CAL4065980.1"/>
    </source>
</evidence>
<sequence>MSNHAKFYNTTFPLHNVSQLCQPNYHVSQVFKVKFTQYQFNSEIISGHWRSCLVWSGWSVLIVLVCLFWSVWFVLVGLVWLVWPGWFGLDGLVWLVWSG</sequence>